<comment type="caution">
    <text evidence="1">The sequence shown here is derived from an EMBL/GenBank/DDBJ whole genome shotgun (WGS) entry which is preliminary data.</text>
</comment>
<accession>A0A4Y2PFL6</accession>
<gene>
    <name evidence="1" type="ORF">AVEN_62957_1</name>
</gene>
<protein>
    <submittedName>
        <fullName evidence="1">Uncharacterized protein</fullName>
    </submittedName>
</protein>
<evidence type="ECO:0000313" key="2">
    <source>
        <dbReference type="Proteomes" id="UP000499080"/>
    </source>
</evidence>
<evidence type="ECO:0000313" key="1">
    <source>
        <dbReference type="EMBL" id="GBN49290.1"/>
    </source>
</evidence>
<organism evidence="1 2">
    <name type="scientific">Araneus ventricosus</name>
    <name type="common">Orbweaver spider</name>
    <name type="synonym">Epeira ventricosa</name>
    <dbReference type="NCBI Taxonomy" id="182803"/>
    <lineage>
        <taxon>Eukaryota</taxon>
        <taxon>Metazoa</taxon>
        <taxon>Ecdysozoa</taxon>
        <taxon>Arthropoda</taxon>
        <taxon>Chelicerata</taxon>
        <taxon>Arachnida</taxon>
        <taxon>Araneae</taxon>
        <taxon>Araneomorphae</taxon>
        <taxon>Entelegynae</taxon>
        <taxon>Araneoidea</taxon>
        <taxon>Araneidae</taxon>
        <taxon>Araneus</taxon>
    </lineage>
</organism>
<dbReference type="EMBL" id="BGPR01011035">
    <property type="protein sequence ID" value="GBN49290.1"/>
    <property type="molecule type" value="Genomic_DNA"/>
</dbReference>
<keyword evidence="2" id="KW-1185">Reference proteome</keyword>
<sequence>MNDSPYDVNTETEGGVLKTITGLDPIPLAGGTQIHTIIIPTREARTGFLIRWPLIHVLMVGGIYRVPTKVPYHPFNFRMAATIFMRVVSRHGKVTMSYWMKPLTAPPGGKRWS</sequence>
<name>A0A4Y2PFL6_ARAVE</name>
<dbReference type="AlphaFoldDB" id="A0A4Y2PFL6"/>
<proteinExistence type="predicted"/>
<reference evidence="1 2" key="1">
    <citation type="journal article" date="2019" name="Sci. Rep.">
        <title>Orb-weaving spider Araneus ventricosus genome elucidates the spidroin gene catalogue.</title>
        <authorList>
            <person name="Kono N."/>
            <person name="Nakamura H."/>
            <person name="Ohtoshi R."/>
            <person name="Moran D.A.P."/>
            <person name="Shinohara A."/>
            <person name="Yoshida Y."/>
            <person name="Fujiwara M."/>
            <person name="Mori M."/>
            <person name="Tomita M."/>
            <person name="Arakawa K."/>
        </authorList>
    </citation>
    <scope>NUCLEOTIDE SEQUENCE [LARGE SCALE GENOMIC DNA]</scope>
</reference>
<dbReference type="Proteomes" id="UP000499080">
    <property type="component" value="Unassembled WGS sequence"/>
</dbReference>